<proteinExistence type="predicted"/>
<evidence type="ECO:0000313" key="2">
    <source>
        <dbReference type="EMBL" id="PZO57176.1"/>
    </source>
</evidence>
<organism evidence="2 3">
    <name type="scientific">Phormidesmis priestleyi</name>
    <dbReference type="NCBI Taxonomy" id="268141"/>
    <lineage>
        <taxon>Bacteria</taxon>
        <taxon>Bacillati</taxon>
        <taxon>Cyanobacteriota</taxon>
        <taxon>Cyanophyceae</taxon>
        <taxon>Leptolyngbyales</taxon>
        <taxon>Leptolyngbyaceae</taxon>
        <taxon>Phormidesmis</taxon>
    </lineage>
</organism>
<dbReference type="Pfam" id="PF25583">
    <property type="entry name" value="WCX"/>
    <property type="match status" value="1"/>
</dbReference>
<dbReference type="InterPro" id="IPR051534">
    <property type="entry name" value="CBASS_pafABC_assoc_protein"/>
</dbReference>
<reference evidence="3" key="1">
    <citation type="submission" date="2018-04" db="EMBL/GenBank/DDBJ databases">
        <authorList>
            <person name="Cornet L."/>
        </authorList>
    </citation>
    <scope>NUCLEOTIDE SEQUENCE [LARGE SCALE GENOMIC DNA]</scope>
</reference>
<comment type="caution">
    <text evidence="2">The sequence shown here is derived from an EMBL/GenBank/DDBJ whole genome shotgun (WGS) entry which is preliminary data.</text>
</comment>
<feature type="domain" description="WCX" evidence="1">
    <location>
        <begin position="225"/>
        <end position="279"/>
    </location>
</feature>
<dbReference type="InterPro" id="IPR057727">
    <property type="entry name" value="WCX_dom"/>
</dbReference>
<gene>
    <name evidence="2" type="ORF">DCF15_07505</name>
</gene>
<dbReference type="PANTHER" id="PTHR34580">
    <property type="match status" value="1"/>
</dbReference>
<accession>A0A2W4XIP2</accession>
<sequence length="287" mass="33740">MGRKGRSITLSLSDKDKERMEALALHYDMTWGDRANISKLIEAIARQKLKIAPNHDWSVERINLLDRVRNLLIDAGKMEDARAIAELLRSRTELTIPLRQQLEQFLERDVRSWRLQIERYISREQPFQLSYQDAADNLFQFTIHHARIVPRNDRQYLDCWCEEISNSDDLPDLAHNRTLRLDRIIDATVTPAKAIWRKYLATVEVEMLLYGGLFFNYSSKQGRDLLVERLEDRPQTLRVVRTITSSFWFMRDILPYGADCEVIRPAGLREKMGAIAQKMQQRYTTQD</sequence>
<name>A0A2W4XIP2_9CYAN</name>
<evidence type="ECO:0000313" key="3">
    <source>
        <dbReference type="Proteomes" id="UP000249794"/>
    </source>
</evidence>
<evidence type="ECO:0000259" key="1">
    <source>
        <dbReference type="Pfam" id="PF25583"/>
    </source>
</evidence>
<dbReference type="AlphaFoldDB" id="A0A2W4XIP2"/>
<dbReference type="Proteomes" id="UP000249794">
    <property type="component" value="Unassembled WGS sequence"/>
</dbReference>
<dbReference type="EMBL" id="QBMP01000056">
    <property type="protein sequence ID" value="PZO57176.1"/>
    <property type="molecule type" value="Genomic_DNA"/>
</dbReference>
<dbReference type="PANTHER" id="PTHR34580:SF3">
    <property type="entry name" value="PROTEIN PAFB"/>
    <property type="match status" value="1"/>
</dbReference>
<protein>
    <submittedName>
        <fullName evidence="2">WYL domain-containing protein</fullName>
    </submittedName>
</protein>
<reference evidence="2 3" key="2">
    <citation type="submission" date="2018-06" db="EMBL/GenBank/DDBJ databases">
        <title>Metagenomic assembly of (sub)arctic Cyanobacteria and their associated microbiome from non-axenic cultures.</title>
        <authorList>
            <person name="Baurain D."/>
        </authorList>
    </citation>
    <scope>NUCLEOTIDE SEQUENCE [LARGE SCALE GENOMIC DNA]</scope>
    <source>
        <strain evidence="2">ULC027bin1</strain>
    </source>
</reference>